<name>A0ABT2AKI8_9BURK</name>
<keyword evidence="4" id="KW-1185">Reference proteome</keyword>
<feature type="domain" description="Hemerythrin-like" evidence="2">
    <location>
        <begin position="17"/>
        <end position="133"/>
    </location>
</feature>
<feature type="region of interest" description="Disordered" evidence="1">
    <location>
        <begin position="165"/>
        <end position="188"/>
    </location>
</feature>
<dbReference type="Proteomes" id="UP001206572">
    <property type="component" value="Unassembled WGS sequence"/>
</dbReference>
<dbReference type="Pfam" id="PF01814">
    <property type="entry name" value="Hemerythrin"/>
    <property type="match status" value="1"/>
</dbReference>
<dbReference type="Gene3D" id="1.20.120.520">
    <property type="entry name" value="nmb1532 protein domain like"/>
    <property type="match status" value="1"/>
</dbReference>
<dbReference type="RefSeq" id="WP_258827793.1">
    <property type="nucleotide sequence ID" value="NZ_JANUHA010000006.1"/>
</dbReference>
<sequence length="188" mass="21052">MHHFHAPPQPDVPGGILAQLRADHARVRALFHAFAMLDPAEEEERERLVDELCQELLLHAMLEEELFYPALRALVDDSLLEDAALEHDSAHELVDQLETLFPGDDYFDATVAVLAEEVAHHVAREETLLFPVLARAGLDDALLGERLRARRLELEAGLAAAPQDIDGMEPRGLAPTLRGARERRTRPR</sequence>
<protein>
    <submittedName>
        <fullName evidence="3">Hemerythrin domain-containing protein</fullName>
    </submittedName>
</protein>
<dbReference type="InterPro" id="IPR012312">
    <property type="entry name" value="Hemerythrin-like"/>
</dbReference>
<evidence type="ECO:0000313" key="3">
    <source>
        <dbReference type="EMBL" id="MCS0596759.1"/>
    </source>
</evidence>
<gene>
    <name evidence="3" type="ORF">NX780_10375</name>
</gene>
<evidence type="ECO:0000256" key="1">
    <source>
        <dbReference type="SAM" id="MobiDB-lite"/>
    </source>
</evidence>
<dbReference type="PANTHER" id="PTHR35585">
    <property type="entry name" value="HHE DOMAIN PROTEIN (AFU_ORTHOLOGUE AFUA_4G00730)"/>
    <property type="match status" value="1"/>
</dbReference>
<evidence type="ECO:0000259" key="2">
    <source>
        <dbReference type="Pfam" id="PF01814"/>
    </source>
</evidence>
<dbReference type="PANTHER" id="PTHR35585:SF1">
    <property type="entry name" value="HHE DOMAIN PROTEIN (AFU_ORTHOLOGUE AFUA_4G00730)"/>
    <property type="match status" value="1"/>
</dbReference>
<evidence type="ECO:0000313" key="4">
    <source>
        <dbReference type="Proteomes" id="UP001206572"/>
    </source>
</evidence>
<organism evidence="3 4">
    <name type="scientific">Massilia agri</name>
    <dbReference type="NCBI Taxonomy" id="1886785"/>
    <lineage>
        <taxon>Bacteria</taxon>
        <taxon>Pseudomonadati</taxon>
        <taxon>Pseudomonadota</taxon>
        <taxon>Betaproteobacteria</taxon>
        <taxon>Burkholderiales</taxon>
        <taxon>Oxalobacteraceae</taxon>
        <taxon>Telluria group</taxon>
        <taxon>Massilia</taxon>
    </lineage>
</organism>
<proteinExistence type="predicted"/>
<reference evidence="3 4" key="1">
    <citation type="submission" date="2022-08" db="EMBL/GenBank/DDBJ databases">
        <title>Reclassification of Massilia species as members of the genera Telluria, Duganella, Pseudoduganella, Mokoshia gen. nov. and Zemynaea gen. nov. using orthogonal and non-orthogonal genome-based approaches.</title>
        <authorList>
            <person name="Bowman J.P."/>
        </authorList>
    </citation>
    <scope>NUCLEOTIDE SEQUENCE [LARGE SCALE GENOMIC DNA]</scope>
    <source>
        <strain evidence="3 4">JCM 31661</strain>
    </source>
</reference>
<accession>A0ABT2AKI8</accession>
<dbReference type="EMBL" id="JANUHA010000006">
    <property type="protein sequence ID" value="MCS0596759.1"/>
    <property type="molecule type" value="Genomic_DNA"/>
</dbReference>
<comment type="caution">
    <text evidence="3">The sequence shown here is derived from an EMBL/GenBank/DDBJ whole genome shotgun (WGS) entry which is preliminary data.</text>
</comment>